<proteinExistence type="predicted"/>
<dbReference type="Proteomes" id="UP000095286">
    <property type="component" value="Unplaced"/>
</dbReference>
<name>A0AC35U9X4_9BILA</name>
<evidence type="ECO:0000313" key="2">
    <source>
        <dbReference type="WBParaSite" id="RSKR_0000932600.1"/>
    </source>
</evidence>
<reference evidence="2" key="1">
    <citation type="submission" date="2016-11" db="UniProtKB">
        <authorList>
            <consortium name="WormBaseParasite"/>
        </authorList>
    </citation>
    <scope>IDENTIFICATION</scope>
    <source>
        <strain evidence="2">KR3021</strain>
    </source>
</reference>
<organism evidence="1 2">
    <name type="scientific">Rhabditophanes sp. KR3021</name>
    <dbReference type="NCBI Taxonomy" id="114890"/>
    <lineage>
        <taxon>Eukaryota</taxon>
        <taxon>Metazoa</taxon>
        <taxon>Ecdysozoa</taxon>
        <taxon>Nematoda</taxon>
        <taxon>Chromadorea</taxon>
        <taxon>Rhabditida</taxon>
        <taxon>Tylenchina</taxon>
        <taxon>Panagrolaimomorpha</taxon>
        <taxon>Strongyloidoidea</taxon>
        <taxon>Alloionematidae</taxon>
        <taxon>Rhabditophanes</taxon>
    </lineage>
</organism>
<sequence>MKSAGIDGELPRSRNRNQADGDNKSNKYLYIFIGLILLLTFACVLGVGGLYYRYLLLKKETLSKDTYMKHLISQVNQGKDVRWKAKFNPFGEKVTKYNHKMLRNSTAIKEHVALLDKFFKSDRMKDHLEMLETFDQKSLPLDFDSRIKWPNCPTIGNVVNQGECGACFSVSSSAVASDRSCIASNGSFVSLLSAEDILGCCPVCGSCYGGDPLKALVYWATEGVVTGGRDGCRPYNMQISCGTPCSPASYDEGEYKRACIKSCQNIYYQNEYDEDKHMGSIAYTIFPRSMTIDQNGKQRAIIPSVVGHFNKSSPTPLSSEEIRTIIKKELFLAGPTTMAFPVTEEFLHYHSGVFHPYPEENYSKRIIYWHVVKLIGWGTDEEGRLHWICVNSFGSQWGDNGIFKIDTSLLEHYGLEYETGLL</sequence>
<evidence type="ECO:0000313" key="1">
    <source>
        <dbReference type="Proteomes" id="UP000095286"/>
    </source>
</evidence>
<dbReference type="WBParaSite" id="RSKR_0000932600.1">
    <property type="protein sequence ID" value="RSKR_0000932600.1"/>
    <property type="gene ID" value="RSKR_0000932600"/>
</dbReference>
<protein>
    <submittedName>
        <fullName evidence="2">Pept_C1 domain-containing protein</fullName>
    </submittedName>
</protein>
<accession>A0AC35U9X4</accession>